<dbReference type="SUPFAM" id="SSF52540">
    <property type="entry name" value="P-loop containing nucleoside triphosphate hydrolases"/>
    <property type="match status" value="1"/>
</dbReference>
<dbReference type="Proteomes" id="UP000192761">
    <property type="component" value="Unassembled WGS sequence"/>
</dbReference>
<feature type="domain" description="ORC1/DEAH AAA+ ATPase" evidence="2">
    <location>
        <begin position="125"/>
        <end position="270"/>
    </location>
</feature>
<dbReference type="GO" id="GO:0016887">
    <property type="term" value="F:ATP hydrolysis activity"/>
    <property type="evidence" value="ECO:0007669"/>
    <property type="project" value="InterPro"/>
</dbReference>
<sequence length="546" mass="60651">MTDPMIDMPELPEYRDNPFIAPLPPLWAPQETVKALKDVPFFDPKERAYPAHLRIHCVARLARYFEPLERQVMLAERLGLLLRQGYVGRNPLGGNFQRQLAQGPIAIKDGKWGGANSTHCTASGSTLLGCSGIGKSTAVERILKLYPQVVQHEAPIALRQLVWVKIDCPYSGSPRQMCINFLSVVDQLLGTNYLHQYSNSRVASVDHAMEMMAMVARLHALGLLVIDEIQHLKNVKGLDQEILMSFLVTLVNRINVPVLLVGTPRALPILQGNFREARRASGVGSFTWEPLAYDGTWGYFVKQLWRYQWTAEPTPLTDDLSAVLHDASQGVIDVAVKLFMLSQMRLLRIASSRRNTAERIDETLFRKVSAEDLRLVQPMLQALRKGDSNELAKYDDLRPFRDYVVDCFASSMGETAESPVNPMVAPNNLGETSTEEAAAPSDTQKILDALRSLGIAPDVAKLLVEETLAAQPDADILDVVALISAHLKGKTIAKQKPRKRDKPQAPAMPASDLRRIVEEGQAAEMSPYESLRKAGIVLDLQNRALL</sequence>
<feature type="region of interest" description="Disordered" evidence="1">
    <location>
        <begin position="493"/>
        <end position="513"/>
    </location>
</feature>
<evidence type="ECO:0000313" key="3">
    <source>
        <dbReference type="EMBL" id="SMC18177.1"/>
    </source>
</evidence>
<dbReference type="Pfam" id="PF13401">
    <property type="entry name" value="AAA_22"/>
    <property type="match status" value="1"/>
</dbReference>
<proteinExistence type="predicted"/>
<gene>
    <name evidence="3" type="ORF">SAMN02745857_00498</name>
</gene>
<dbReference type="EMBL" id="FWXD01000002">
    <property type="protein sequence ID" value="SMC18177.1"/>
    <property type="molecule type" value="Genomic_DNA"/>
</dbReference>
<evidence type="ECO:0000313" key="4">
    <source>
        <dbReference type="Proteomes" id="UP000192761"/>
    </source>
</evidence>
<reference evidence="3 4" key="1">
    <citation type="submission" date="2017-04" db="EMBL/GenBank/DDBJ databases">
        <authorList>
            <person name="Afonso C.L."/>
            <person name="Miller P.J."/>
            <person name="Scott M.A."/>
            <person name="Spackman E."/>
            <person name="Goraichik I."/>
            <person name="Dimitrov K.M."/>
            <person name="Suarez D.L."/>
            <person name="Swayne D.E."/>
        </authorList>
    </citation>
    <scope>NUCLEOTIDE SEQUENCE [LARGE SCALE GENOMIC DNA]</scope>
    <source>
        <strain evidence="3 4">DSM 23236</strain>
    </source>
</reference>
<dbReference type="InterPro" id="IPR049945">
    <property type="entry name" value="AAA_22"/>
</dbReference>
<accession>A0A1W1X2Q0</accession>
<dbReference type="InterPro" id="IPR027417">
    <property type="entry name" value="P-loop_NTPase"/>
</dbReference>
<dbReference type="RefSeq" id="WP_217806959.1">
    <property type="nucleotide sequence ID" value="NZ_FWXD01000002.1"/>
</dbReference>
<dbReference type="STRING" id="1121001.SAMN02745857_00498"/>
<organism evidence="3 4">
    <name type="scientific">Andreprevotia lacus DSM 23236</name>
    <dbReference type="NCBI Taxonomy" id="1121001"/>
    <lineage>
        <taxon>Bacteria</taxon>
        <taxon>Pseudomonadati</taxon>
        <taxon>Pseudomonadota</taxon>
        <taxon>Betaproteobacteria</taxon>
        <taxon>Neisseriales</taxon>
        <taxon>Chitinibacteraceae</taxon>
        <taxon>Andreprevotia</taxon>
    </lineage>
</organism>
<dbReference type="Gene3D" id="3.40.50.300">
    <property type="entry name" value="P-loop containing nucleotide triphosphate hydrolases"/>
    <property type="match status" value="1"/>
</dbReference>
<evidence type="ECO:0000256" key="1">
    <source>
        <dbReference type="SAM" id="MobiDB-lite"/>
    </source>
</evidence>
<keyword evidence="4" id="KW-1185">Reference proteome</keyword>
<name>A0A1W1X2Q0_9NEIS</name>
<protein>
    <submittedName>
        <fullName evidence="3">AAA domain-containing protein</fullName>
    </submittedName>
</protein>
<dbReference type="AlphaFoldDB" id="A0A1W1X2Q0"/>
<evidence type="ECO:0000259" key="2">
    <source>
        <dbReference type="Pfam" id="PF13401"/>
    </source>
</evidence>